<dbReference type="Gene3D" id="3.40.50.1820">
    <property type="entry name" value="alpha/beta hydrolase"/>
    <property type="match status" value="1"/>
</dbReference>
<dbReference type="AlphaFoldDB" id="A0A0K1YWE8"/>
<dbReference type="SUPFAM" id="SSF53474">
    <property type="entry name" value="alpha/beta-Hydrolases"/>
    <property type="match status" value="1"/>
</dbReference>
<dbReference type="Pfam" id="PF00135">
    <property type="entry name" value="COesterase"/>
    <property type="match status" value="1"/>
</dbReference>
<evidence type="ECO:0000259" key="5">
    <source>
        <dbReference type="Pfam" id="PF00135"/>
    </source>
</evidence>
<organism evidence="6">
    <name type="scientific">Tenebrio molitor</name>
    <name type="common">Yellow mealworm beetle</name>
    <dbReference type="NCBI Taxonomy" id="7067"/>
    <lineage>
        <taxon>Eukaryota</taxon>
        <taxon>Metazoa</taxon>
        <taxon>Ecdysozoa</taxon>
        <taxon>Arthropoda</taxon>
        <taxon>Hexapoda</taxon>
        <taxon>Insecta</taxon>
        <taxon>Pterygota</taxon>
        <taxon>Neoptera</taxon>
        <taxon>Endopterygota</taxon>
        <taxon>Coleoptera</taxon>
        <taxon>Polyphaga</taxon>
        <taxon>Cucujiformia</taxon>
        <taxon>Tenebrionidae</taxon>
        <taxon>Tenebrio</taxon>
    </lineage>
</organism>
<feature type="domain" description="Carboxylesterase type B" evidence="5">
    <location>
        <begin position="3"/>
        <end position="558"/>
    </location>
</feature>
<evidence type="ECO:0000313" key="6">
    <source>
        <dbReference type="EMBL" id="AKZ17663.1"/>
    </source>
</evidence>
<proteinExistence type="evidence at transcript level"/>
<keyword evidence="4" id="KW-0325">Glycoprotein</keyword>
<dbReference type="OrthoDB" id="19653at2759"/>
<accession>A0A0K1YWE8</accession>
<sequence length="563" mass="63122">MTAPIVTIQDGQVKGKTAENYLGGAYYSFLGIPYGKPPVGELRFKAPIPVDPWDGILDATKEGPECPSKHMFFTYNIGKEDNCLNLNVYTRGLPGDGTSLKPVMFWIHGGAFLYGSNKSELFGPDYLMTEDIVLVCINYRLGAFGFLSLEDPSLEVPGNAGMKDMILALKWVQKNIKHFNGDPNNVTIFGESAGSASVHYLYLSPLSKGLFHKAIAQSGCSLNCWAKGCHNGTILASNLGYKETDEKKILEHLRTLPTNKIVKAQHKCPDTFIANLVRPFGPVVEKPSNEPAFLSEEPIEIIKAGKFNQVPLIMGYTSKEGMFFEAARKLLPGAKITSDFETEIPLDLCIEKGSEKSKETADKLQKFYFGEDKPSEKNLDNLYLLKTDTQFLHGIHRSVYYQKLHSSAPIYFYRMSLDTSINYYKNICTAKSIHLLFLCYFLSYKSGETAKNFFLNVSKSIPSCTPTGVCHADDIGYLFKSFLSQKLELGSIEEISVRKFLKLWTNFARTGNPTPDENDQLLNGVQWKPVTKEEHLFLDIGKELKTGTNPDFERMQFWDGIYS</sequence>
<comment type="similarity">
    <text evidence="1">Belongs to the type-B carboxylesterase/lipase family.</text>
</comment>
<dbReference type="InterPro" id="IPR029058">
    <property type="entry name" value="AB_hydrolase_fold"/>
</dbReference>
<evidence type="ECO:0000256" key="4">
    <source>
        <dbReference type="ARBA" id="ARBA00023180"/>
    </source>
</evidence>
<evidence type="ECO:0000256" key="1">
    <source>
        <dbReference type="ARBA" id="ARBA00005964"/>
    </source>
</evidence>
<reference evidence="6" key="1">
    <citation type="submission" date="2015-02" db="EMBL/GenBank/DDBJ databases">
        <title>Identification of putative odorant-degrading enzyme genes from the yellow mealworm beetle, Tenebrio molitor.</title>
        <authorList>
            <person name="Liu S."/>
        </authorList>
    </citation>
    <scope>NUCLEOTIDE SEQUENCE</scope>
    <source>
        <strain evidence="6">AAU-P</strain>
    </source>
</reference>
<evidence type="ECO:0000256" key="2">
    <source>
        <dbReference type="ARBA" id="ARBA00022487"/>
    </source>
</evidence>
<protein>
    <submittedName>
        <fullName evidence="6">Carboxylesterase CXE3</fullName>
    </submittedName>
</protein>
<dbReference type="InterPro" id="IPR002018">
    <property type="entry name" value="CarbesteraseB"/>
</dbReference>
<keyword evidence="2" id="KW-0719">Serine esterase</keyword>
<dbReference type="EMBL" id="KP859353">
    <property type="protein sequence ID" value="AKZ17663.1"/>
    <property type="molecule type" value="mRNA"/>
</dbReference>
<dbReference type="PANTHER" id="PTHR43142:SF1">
    <property type="entry name" value="CARBOXYLIC ESTER HYDROLASE"/>
    <property type="match status" value="1"/>
</dbReference>
<dbReference type="GO" id="GO:0052689">
    <property type="term" value="F:carboxylic ester hydrolase activity"/>
    <property type="evidence" value="ECO:0007669"/>
    <property type="project" value="UniProtKB-KW"/>
</dbReference>
<keyword evidence="3" id="KW-0378">Hydrolase</keyword>
<dbReference type="PANTHER" id="PTHR43142">
    <property type="entry name" value="CARBOXYLIC ESTER HYDROLASE"/>
    <property type="match status" value="1"/>
</dbReference>
<name>A0A0K1YWE8_TENMO</name>
<dbReference type="ESTHER" id="tenmo-a0a0k1ywe8">
    <property type="family name" value="Carb_B_Arthropoda"/>
</dbReference>
<evidence type="ECO:0000256" key="3">
    <source>
        <dbReference type="ARBA" id="ARBA00022801"/>
    </source>
</evidence>